<evidence type="ECO:0000313" key="1">
    <source>
        <dbReference type="EMBL" id="KAH0916676.1"/>
    </source>
</evidence>
<organism evidence="1 2">
    <name type="scientific">Brassica napus</name>
    <name type="common">Rape</name>
    <dbReference type="NCBI Taxonomy" id="3708"/>
    <lineage>
        <taxon>Eukaryota</taxon>
        <taxon>Viridiplantae</taxon>
        <taxon>Streptophyta</taxon>
        <taxon>Embryophyta</taxon>
        <taxon>Tracheophyta</taxon>
        <taxon>Spermatophyta</taxon>
        <taxon>Magnoliopsida</taxon>
        <taxon>eudicotyledons</taxon>
        <taxon>Gunneridae</taxon>
        <taxon>Pentapetalae</taxon>
        <taxon>rosids</taxon>
        <taxon>malvids</taxon>
        <taxon>Brassicales</taxon>
        <taxon>Brassicaceae</taxon>
        <taxon>Brassiceae</taxon>
        <taxon>Brassica</taxon>
    </lineage>
</organism>
<feature type="non-terminal residue" evidence="1">
    <location>
        <position position="1"/>
    </location>
</feature>
<dbReference type="Proteomes" id="UP000824890">
    <property type="component" value="Unassembled WGS sequence"/>
</dbReference>
<name>A0ABQ8CHY4_BRANA</name>
<proteinExistence type="predicted"/>
<comment type="caution">
    <text evidence="1">The sequence shown here is derived from an EMBL/GenBank/DDBJ whole genome shotgun (WGS) entry which is preliminary data.</text>
</comment>
<keyword evidence="2" id="KW-1185">Reference proteome</keyword>
<protein>
    <submittedName>
        <fullName evidence="1">Uncharacterized protein</fullName>
    </submittedName>
</protein>
<sequence length="142" mass="16235">EFIEHYLLGTSIVLVSAIRVIRKWENQYSSLSIWYQSSNVYLEMFDTCKTTKSDIYYGPKKSVFVGYHSVDIVAIEIFKGQLVAPCKMSNDTKIVNQGYVRVSLGVTCHSFAVHPTLRSHHLLSDFCCVIWMRLKEETSSGN</sequence>
<dbReference type="EMBL" id="JAGKQM010000008">
    <property type="protein sequence ID" value="KAH0916676.1"/>
    <property type="molecule type" value="Genomic_DNA"/>
</dbReference>
<reference evidence="1 2" key="1">
    <citation type="submission" date="2021-05" db="EMBL/GenBank/DDBJ databases">
        <title>Genome Assembly of Synthetic Allotetraploid Brassica napus Reveals Homoeologous Exchanges between Subgenomes.</title>
        <authorList>
            <person name="Davis J.T."/>
        </authorList>
    </citation>
    <scope>NUCLEOTIDE SEQUENCE [LARGE SCALE GENOMIC DNA]</scope>
    <source>
        <strain evidence="2">cv. Da-Ae</strain>
        <tissue evidence="1">Seedling</tissue>
    </source>
</reference>
<gene>
    <name evidence="1" type="ORF">HID58_031122</name>
</gene>
<accession>A0ABQ8CHY4</accession>
<evidence type="ECO:0000313" key="2">
    <source>
        <dbReference type="Proteomes" id="UP000824890"/>
    </source>
</evidence>